<protein>
    <submittedName>
        <fullName evidence="1">Uncharacterized protein</fullName>
    </submittedName>
</protein>
<dbReference type="Proteomes" id="UP000245910">
    <property type="component" value="Chromosome I"/>
</dbReference>
<name>A0A2L2T7P5_9HYPO</name>
<proteinExistence type="predicted"/>
<reference evidence="2" key="1">
    <citation type="submission" date="2014-10" db="EMBL/GenBank/DDBJ databases">
        <authorList>
            <person name="King R."/>
        </authorList>
    </citation>
    <scope>NUCLEOTIDE SEQUENCE [LARGE SCALE GENOMIC DNA]</scope>
    <source>
        <strain evidence="2">A3/5</strain>
    </source>
</reference>
<accession>A0A2L2T7P5</accession>
<evidence type="ECO:0000313" key="2">
    <source>
        <dbReference type="Proteomes" id="UP000245910"/>
    </source>
</evidence>
<dbReference type="EMBL" id="LN649229">
    <property type="protein sequence ID" value="CEI65938.1"/>
    <property type="molecule type" value="Genomic_DNA"/>
</dbReference>
<sequence length="72" mass="7984">MAHYSVASLSEQFSFTVLVAAAQSWHGTLEEGDPESLVLPLRLLLVIPESDDVLRCSIVGLIRDDLIWDTPF</sequence>
<keyword evidence="2" id="KW-1185">Reference proteome</keyword>
<evidence type="ECO:0000313" key="1">
    <source>
        <dbReference type="EMBL" id="CEI65938.1"/>
    </source>
</evidence>
<organism evidence="1 2">
    <name type="scientific">Fusarium venenatum</name>
    <dbReference type="NCBI Taxonomy" id="56646"/>
    <lineage>
        <taxon>Eukaryota</taxon>
        <taxon>Fungi</taxon>
        <taxon>Dikarya</taxon>
        <taxon>Ascomycota</taxon>
        <taxon>Pezizomycotina</taxon>
        <taxon>Sordariomycetes</taxon>
        <taxon>Hypocreomycetidae</taxon>
        <taxon>Hypocreales</taxon>
        <taxon>Nectriaceae</taxon>
        <taxon>Fusarium</taxon>
    </lineage>
</organism>
<dbReference type="AlphaFoldDB" id="A0A2L2T7P5"/>